<dbReference type="SMART" id="SM00112">
    <property type="entry name" value="CA"/>
    <property type="match status" value="1"/>
</dbReference>
<comment type="subcellular location">
    <subcellularLocation>
        <location evidence="1">Membrane</location>
    </subcellularLocation>
</comment>
<dbReference type="PANTHER" id="PTHR24027">
    <property type="entry name" value="CADHERIN-23"/>
    <property type="match status" value="1"/>
</dbReference>
<protein>
    <recommendedName>
        <fullName evidence="6">Cadherin domain-containing protein</fullName>
    </recommendedName>
</protein>
<dbReference type="GO" id="GO:0005509">
    <property type="term" value="F:calcium ion binding"/>
    <property type="evidence" value="ECO:0007669"/>
    <property type="project" value="UniProtKB-UniRule"/>
</dbReference>
<name>A0A9X9LYH0_GULGU</name>
<dbReference type="GO" id="GO:0016342">
    <property type="term" value="C:catenin complex"/>
    <property type="evidence" value="ECO:0007669"/>
    <property type="project" value="TreeGrafter"/>
</dbReference>
<dbReference type="GO" id="GO:0044331">
    <property type="term" value="P:cell-cell adhesion mediated by cadherin"/>
    <property type="evidence" value="ECO:0007669"/>
    <property type="project" value="TreeGrafter"/>
</dbReference>
<dbReference type="GO" id="GO:0034332">
    <property type="term" value="P:adherens junction organization"/>
    <property type="evidence" value="ECO:0007669"/>
    <property type="project" value="TreeGrafter"/>
</dbReference>
<proteinExistence type="predicted"/>
<keyword evidence="2" id="KW-0677">Repeat</keyword>
<dbReference type="PRINTS" id="PR00205">
    <property type="entry name" value="CADHERIN"/>
</dbReference>
<dbReference type="GO" id="GO:0000902">
    <property type="term" value="P:cell morphogenesis"/>
    <property type="evidence" value="ECO:0007669"/>
    <property type="project" value="TreeGrafter"/>
</dbReference>
<evidence type="ECO:0000256" key="4">
    <source>
        <dbReference type="ARBA" id="ARBA00023136"/>
    </source>
</evidence>
<evidence type="ECO:0000256" key="1">
    <source>
        <dbReference type="ARBA" id="ARBA00004370"/>
    </source>
</evidence>
<keyword evidence="3 5" id="KW-0106">Calcium</keyword>
<organism evidence="7 8">
    <name type="scientific">Gulo gulo</name>
    <name type="common">Wolverine</name>
    <name type="synonym">Gluton</name>
    <dbReference type="NCBI Taxonomy" id="48420"/>
    <lineage>
        <taxon>Eukaryota</taxon>
        <taxon>Metazoa</taxon>
        <taxon>Chordata</taxon>
        <taxon>Craniata</taxon>
        <taxon>Vertebrata</taxon>
        <taxon>Euteleostomi</taxon>
        <taxon>Mammalia</taxon>
        <taxon>Eutheria</taxon>
        <taxon>Laurasiatheria</taxon>
        <taxon>Carnivora</taxon>
        <taxon>Caniformia</taxon>
        <taxon>Musteloidea</taxon>
        <taxon>Mustelidae</taxon>
        <taxon>Guloninae</taxon>
        <taxon>Gulo</taxon>
    </lineage>
</organism>
<dbReference type="GO" id="GO:0016339">
    <property type="term" value="P:calcium-dependent cell-cell adhesion via plasma membrane cell adhesion molecules"/>
    <property type="evidence" value="ECO:0007669"/>
    <property type="project" value="TreeGrafter"/>
</dbReference>
<feature type="non-terminal residue" evidence="7">
    <location>
        <position position="97"/>
    </location>
</feature>
<evidence type="ECO:0000256" key="2">
    <source>
        <dbReference type="ARBA" id="ARBA00022737"/>
    </source>
</evidence>
<evidence type="ECO:0000313" key="8">
    <source>
        <dbReference type="Proteomes" id="UP000269945"/>
    </source>
</evidence>
<dbReference type="GO" id="GO:0005912">
    <property type="term" value="C:adherens junction"/>
    <property type="evidence" value="ECO:0007669"/>
    <property type="project" value="TreeGrafter"/>
</dbReference>
<dbReference type="InterPro" id="IPR015919">
    <property type="entry name" value="Cadherin-like_sf"/>
</dbReference>
<dbReference type="GO" id="GO:0007043">
    <property type="term" value="P:cell-cell junction assembly"/>
    <property type="evidence" value="ECO:0007669"/>
    <property type="project" value="TreeGrafter"/>
</dbReference>
<dbReference type="InterPro" id="IPR039808">
    <property type="entry name" value="Cadherin"/>
</dbReference>
<accession>A0A9X9LYH0</accession>
<dbReference type="EMBL" id="CYRY02029316">
    <property type="protein sequence ID" value="VCX04117.1"/>
    <property type="molecule type" value="Genomic_DNA"/>
</dbReference>
<dbReference type="GO" id="GO:0045296">
    <property type="term" value="F:cadherin binding"/>
    <property type="evidence" value="ECO:0007669"/>
    <property type="project" value="TreeGrafter"/>
</dbReference>
<dbReference type="GO" id="GO:0008013">
    <property type="term" value="F:beta-catenin binding"/>
    <property type="evidence" value="ECO:0007669"/>
    <property type="project" value="TreeGrafter"/>
</dbReference>
<dbReference type="SUPFAM" id="SSF49313">
    <property type="entry name" value="Cadherin-like"/>
    <property type="match status" value="1"/>
</dbReference>
<dbReference type="PANTHER" id="PTHR24027:SF106">
    <property type="entry name" value="CADHERIN-18"/>
    <property type="match status" value="1"/>
</dbReference>
<keyword evidence="8" id="KW-1185">Reference proteome</keyword>
<reference evidence="7 8" key="1">
    <citation type="submission" date="2018-10" db="EMBL/GenBank/DDBJ databases">
        <authorList>
            <person name="Ekblom R."/>
            <person name="Jareborg N."/>
        </authorList>
    </citation>
    <scope>NUCLEOTIDE SEQUENCE [LARGE SCALE GENOMIC DNA]</scope>
    <source>
        <tissue evidence="7">Muscle</tissue>
    </source>
</reference>
<dbReference type="GO" id="GO:0016477">
    <property type="term" value="P:cell migration"/>
    <property type="evidence" value="ECO:0007669"/>
    <property type="project" value="TreeGrafter"/>
</dbReference>
<comment type="caution">
    <text evidence="7">The sequence shown here is derived from an EMBL/GenBank/DDBJ whole genome shotgun (WGS) entry which is preliminary data.</text>
</comment>
<evidence type="ECO:0000256" key="3">
    <source>
        <dbReference type="ARBA" id="ARBA00022837"/>
    </source>
</evidence>
<dbReference type="AlphaFoldDB" id="A0A9X9LYH0"/>
<dbReference type="FunFam" id="2.60.40.60:FF:000017">
    <property type="entry name" value="Cadherin 24"/>
    <property type="match status" value="1"/>
</dbReference>
<gene>
    <name evidence="7" type="ORF">BN2614_LOCUS1</name>
</gene>
<dbReference type="Gene3D" id="2.60.40.60">
    <property type="entry name" value="Cadherins"/>
    <property type="match status" value="1"/>
</dbReference>
<dbReference type="InterPro" id="IPR002126">
    <property type="entry name" value="Cadherin-like_dom"/>
</dbReference>
<keyword evidence="4" id="KW-0472">Membrane</keyword>
<evidence type="ECO:0000256" key="5">
    <source>
        <dbReference type="PROSITE-ProRule" id="PRU00043"/>
    </source>
</evidence>
<dbReference type="GO" id="GO:0007156">
    <property type="term" value="P:homophilic cell adhesion via plasma membrane adhesion molecules"/>
    <property type="evidence" value="ECO:0007669"/>
    <property type="project" value="InterPro"/>
</dbReference>
<dbReference type="Proteomes" id="UP000269945">
    <property type="component" value="Unassembled WGS sequence"/>
</dbReference>
<evidence type="ECO:0000259" key="6">
    <source>
        <dbReference type="PROSITE" id="PS50268"/>
    </source>
</evidence>
<feature type="domain" description="Cadherin" evidence="6">
    <location>
        <begin position="16"/>
        <end position="96"/>
    </location>
</feature>
<evidence type="ECO:0000313" key="7">
    <source>
        <dbReference type="EMBL" id="VCX04117.1"/>
    </source>
</evidence>
<sequence length="97" mass="10797">MLKIIVGDVDEPPLFSMPSYVMEVYENAKIGTVVGTVLAQDPDSANSLVRYFIDYSAEDDRCFNIDANTGTIRTTKVLDREETPWYNITVAASENGK</sequence>
<dbReference type="CDD" id="cd11304">
    <property type="entry name" value="Cadherin_repeat"/>
    <property type="match status" value="1"/>
</dbReference>
<dbReference type="Pfam" id="PF00028">
    <property type="entry name" value="Cadherin"/>
    <property type="match status" value="1"/>
</dbReference>
<dbReference type="PROSITE" id="PS50268">
    <property type="entry name" value="CADHERIN_2"/>
    <property type="match status" value="1"/>
</dbReference>